<feature type="signal peptide" evidence="3">
    <location>
        <begin position="1"/>
        <end position="24"/>
    </location>
</feature>
<feature type="region of interest" description="Disordered" evidence="1">
    <location>
        <begin position="1477"/>
        <end position="1502"/>
    </location>
</feature>
<keyword evidence="3" id="KW-0732">Signal</keyword>
<comment type="caution">
    <text evidence="4">The sequence shown here is derived from an EMBL/GenBank/DDBJ whole genome shotgun (WGS) entry which is preliminary data.</text>
</comment>
<dbReference type="Proteomes" id="UP000542342">
    <property type="component" value="Unassembled WGS sequence"/>
</dbReference>
<keyword evidence="5" id="KW-1185">Reference proteome</keyword>
<organism evidence="4 5">
    <name type="scientific">Thermogemmata fonticola</name>
    <dbReference type="NCBI Taxonomy" id="2755323"/>
    <lineage>
        <taxon>Bacteria</taxon>
        <taxon>Pseudomonadati</taxon>
        <taxon>Planctomycetota</taxon>
        <taxon>Planctomycetia</taxon>
        <taxon>Gemmatales</taxon>
        <taxon>Gemmataceae</taxon>
        <taxon>Thermogemmata</taxon>
    </lineage>
</organism>
<gene>
    <name evidence="4" type="ORF">H0921_05255</name>
</gene>
<accession>A0A7V8VCK5</accession>
<keyword evidence="2" id="KW-1133">Transmembrane helix</keyword>
<feature type="compositionally biased region" description="Low complexity" evidence="1">
    <location>
        <begin position="1491"/>
        <end position="1502"/>
    </location>
</feature>
<dbReference type="RefSeq" id="WP_194536982.1">
    <property type="nucleotide sequence ID" value="NZ_JACEFB010000002.1"/>
</dbReference>
<feature type="compositionally biased region" description="Polar residues" evidence="1">
    <location>
        <begin position="35"/>
        <end position="49"/>
    </location>
</feature>
<sequence>MIHRLRVVWRSLFSFLLALLGCLAALGQSPSSETVRSVQEPSAASQPYSAVTPGPPPGDPPSPETPIPDTPRSEDPIPLRRLRVTPEQLPAVLKQLDLGPVRRMPREELEQQLRAARQMLEESRRLPFLADLRLTAVLEGNDLIGQAECEIINPGPSPRLMVLEPLRVALSGATWSDGRPAVVGTPNGSGPVAVWVERSGSQVLRLNWSAAGMVTLDERRFELRWPSATTALLELDLAPELVPMAGGDALVTGPFPASTPRQQRWHIRFSGRSRLDLSIRPATTTTPTTAAESRCRFELQGMNLTCAYEFDLRPVRGNISSWTFHLDPTLRVLDVISTPRSTWTVQSSTPQSNPRLLVTLPPTSSAVRLLIQAVAPLPPSGKLTLPFIRVEESLLLREAVDIRLAPEWKLRHFTPGDYRLIQASVASDQTHQLQLQGSWLSVGASRPSRQPPLLEVIPAEASVGASEEYLIWHLQGTAARLTARIRLQVKRGPLFQFRCRYPEGYELRRLMAGGEALLTHVDAKERVLTLEWLRPVPAGQIVEWQAEWIARRPIASHGSTAVPFPAITPLDVGERNGLLAIIAPAPNGGRAVPGPGTEKLGWLDWDFALPPPQAHTVLRYRGGDVRGYWLPASSEVPEPSPALPTAPPPSPVRPPDASPYLQIHDTFLTLVVRGDQRLLVVAGATVQPGAKAGKSGELAALPVTLDPYLQLEAIGIEGQWLSPTACSRDENGRWLIPLPAPQDPIRVILRGHYPLRRYGLWSQLTPPLVQWAEEIPELCHLFLPRNVLPLSQPDGKQDSPPLRHFPDLAEVLPADLDGSWWTLSANAGVWTSSSEAATGLGLLVAGAALAVLGFLGNRRPLALGIMGLATISLALALVVPPWWQYVAVTGCGLTLLAGLALAGLRRLLGSAMLLLPATLMLNQGAFWPFLQAQGQVQPSASAPLAMTTVLLLPPDAQGREEVLVPLTLWDQLARLRPSPPSWILTSAHYDVFLDGVTARVEARWVVHVLDHSETPFLLPLGDARLESVRIHDRLGYPLLVRPGVYALELPGKGRQEVRAQFVLSASGGTAERELRFGAIECPQTTLTVHAERNLRQLYFPGRVGRWSLDTRSPDRRVQAELGGVRQVVLRWREEGGGTAQLRLREACLWDLHPQGAELAAAYWLEILGGSLTQLDLQIPDDLEVLHLVIRSPDGGEGSVLRNWSLAPPQGGWRRLRIDWRSPTTGRWLLVVQAAPRFPITRSPWLRFPRISQPGVSEADTFYALRLRDASLESLQRHGLIDFSSDALFQLFSSVPELRLDPAQTLRVFRPLAPASAELRPTLRLPAELSVQARTAWDIAWLSPPFLASAGSSPRPLLAFAQGNLLWKDSPTPGYLTFALPGVTVQEIRGPDVADWSTSQGVVHIWFKRPITEGAVQWSGTFPLPAGTPFDLPLPRPLEAALWHEEWQVHPEEKMLLTWERLRGWTPKELPPTAVSVGYTAAASRQPPPLPRLLVQPQAPQSR</sequence>
<dbReference type="PROSITE" id="PS51257">
    <property type="entry name" value="PROKAR_LIPOPROTEIN"/>
    <property type="match status" value="1"/>
</dbReference>
<proteinExistence type="predicted"/>
<evidence type="ECO:0000313" key="5">
    <source>
        <dbReference type="Proteomes" id="UP000542342"/>
    </source>
</evidence>
<name>A0A7V8VCK5_9BACT</name>
<feature type="compositionally biased region" description="Pro residues" evidence="1">
    <location>
        <begin position="53"/>
        <end position="69"/>
    </location>
</feature>
<evidence type="ECO:0000256" key="1">
    <source>
        <dbReference type="SAM" id="MobiDB-lite"/>
    </source>
</evidence>
<keyword evidence="2" id="KW-0472">Membrane</keyword>
<feature type="transmembrane region" description="Helical" evidence="2">
    <location>
        <begin position="836"/>
        <end position="854"/>
    </location>
</feature>
<feature type="transmembrane region" description="Helical" evidence="2">
    <location>
        <begin position="911"/>
        <end position="930"/>
    </location>
</feature>
<feature type="transmembrane region" description="Helical" evidence="2">
    <location>
        <begin position="861"/>
        <end position="879"/>
    </location>
</feature>
<reference evidence="4 5" key="1">
    <citation type="submission" date="2020-07" db="EMBL/GenBank/DDBJ databases">
        <title>Thermogemmata thermophila gen. nov., sp. nov., a novel moderate thermophilic planctomycete from a Kamchatka hot spring.</title>
        <authorList>
            <person name="Elcheninov A.G."/>
            <person name="Podosokorskaya O.A."/>
            <person name="Kovaleva O.L."/>
            <person name="Novikov A."/>
            <person name="Bonch-Osmolovskaya E.A."/>
            <person name="Toshchakov S.V."/>
            <person name="Kublanov I.V."/>
        </authorList>
    </citation>
    <scope>NUCLEOTIDE SEQUENCE [LARGE SCALE GENOMIC DNA]</scope>
    <source>
        <strain evidence="4 5">2918</strain>
    </source>
</reference>
<keyword evidence="2" id="KW-0812">Transmembrane</keyword>
<evidence type="ECO:0000313" key="4">
    <source>
        <dbReference type="EMBL" id="MBA2225568.1"/>
    </source>
</evidence>
<feature type="region of interest" description="Disordered" evidence="1">
    <location>
        <begin position="35"/>
        <end position="81"/>
    </location>
</feature>
<evidence type="ECO:0000256" key="2">
    <source>
        <dbReference type="SAM" id="Phobius"/>
    </source>
</evidence>
<protein>
    <submittedName>
        <fullName evidence="4">Phage holin family protein</fullName>
    </submittedName>
</protein>
<evidence type="ECO:0000256" key="3">
    <source>
        <dbReference type="SAM" id="SignalP"/>
    </source>
</evidence>
<feature type="transmembrane region" description="Helical" evidence="2">
    <location>
        <begin position="885"/>
        <end position="904"/>
    </location>
</feature>
<dbReference type="EMBL" id="JACEFB010000002">
    <property type="protein sequence ID" value="MBA2225568.1"/>
    <property type="molecule type" value="Genomic_DNA"/>
</dbReference>
<feature type="chain" id="PRO_5030958216" evidence="3">
    <location>
        <begin position="25"/>
        <end position="1502"/>
    </location>
</feature>